<name>A0A979FXS7_HYAAZ</name>
<gene>
    <name evidence="3" type="primary">LOC125179375</name>
</gene>
<organism evidence="2 3">
    <name type="scientific">Hyalella azteca</name>
    <name type="common">Amphipod</name>
    <dbReference type="NCBI Taxonomy" id="294128"/>
    <lineage>
        <taxon>Eukaryota</taxon>
        <taxon>Metazoa</taxon>
        <taxon>Ecdysozoa</taxon>
        <taxon>Arthropoda</taxon>
        <taxon>Crustacea</taxon>
        <taxon>Multicrustacea</taxon>
        <taxon>Malacostraca</taxon>
        <taxon>Eumalacostraca</taxon>
        <taxon>Peracarida</taxon>
        <taxon>Amphipoda</taxon>
        <taxon>Senticaudata</taxon>
        <taxon>Talitrida</taxon>
        <taxon>Talitroidea</taxon>
        <taxon>Hyalellidae</taxon>
        <taxon>Hyalella</taxon>
    </lineage>
</organism>
<dbReference type="AlphaFoldDB" id="A0A979FXS7"/>
<accession>A0A979FXS7</accession>
<evidence type="ECO:0000313" key="2">
    <source>
        <dbReference type="Proteomes" id="UP000694843"/>
    </source>
</evidence>
<dbReference type="GeneID" id="125179375"/>
<protein>
    <submittedName>
        <fullName evidence="3">Uncharacterized protein LOC125179375</fullName>
    </submittedName>
</protein>
<dbReference type="Proteomes" id="UP000694843">
    <property type="component" value="Unplaced"/>
</dbReference>
<sequence length="331" mass="37978">MPIKLRKFCIALNLFVCLMILCYFVYIQKNTTKKFLPKSSMPLDKEECDLPWWDGALDNCNAIQNQFIAQNNKTRSYCGKRADFAGTGQNVISFCFFGNFTAYASGFPEILQAIKEFYPGWLVRLYTEPTKYVQEVGPLMQQHPNLYVCDVTNLPGNITDLRGLDSRLWRVAVLGDETVDVFLSRDIDSVMLDREVHAVREFLESGKVLHLMRDHPSHPAAILTGMFGVNQTASNRTLLNSIRGQLFGKLKKGSDQALLKNYLYPKLVMDSVTHDSYQCKKFPSTVPFPTKRVNGQFVGNRRYRSKYKNEVVRGPCPKECRPPNHQDWKYC</sequence>
<reference evidence="3" key="1">
    <citation type="submission" date="2025-08" db="UniProtKB">
        <authorList>
            <consortium name="RefSeq"/>
        </authorList>
    </citation>
    <scope>IDENTIFICATION</scope>
    <source>
        <tissue evidence="3">Whole organism</tissue>
    </source>
</reference>
<evidence type="ECO:0000313" key="3">
    <source>
        <dbReference type="RefSeq" id="XP_047741085.1"/>
    </source>
</evidence>
<keyword evidence="1" id="KW-1133">Transmembrane helix</keyword>
<dbReference type="KEGG" id="hazt:125179375"/>
<dbReference type="OrthoDB" id="204305at2759"/>
<evidence type="ECO:0000256" key="1">
    <source>
        <dbReference type="SAM" id="Phobius"/>
    </source>
</evidence>
<keyword evidence="1" id="KW-0472">Membrane</keyword>
<keyword evidence="1" id="KW-0812">Transmembrane</keyword>
<feature type="transmembrane region" description="Helical" evidence="1">
    <location>
        <begin position="7"/>
        <end position="26"/>
    </location>
</feature>
<dbReference type="RefSeq" id="XP_047741085.1">
    <property type="nucleotide sequence ID" value="XM_047885129.1"/>
</dbReference>
<keyword evidence="2" id="KW-1185">Reference proteome</keyword>
<dbReference type="OMA" id="SCETWAR"/>
<proteinExistence type="predicted"/>